<keyword evidence="6" id="KW-1185">Reference proteome</keyword>
<dbReference type="RefSeq" id="WP_249329409.1">
    <property type="nucleotide sequence ID" value="NZ_CP060635.1"/>
</dbReference>
<name>A0A7G9GGA1_9FIRM</name>
<accession>A0A7G9GGA1</accession>
<dbReference type="SUPFAM" id="SSF53187">
    <property type="entry name" value="Zn-dependent exopeptidases"/>
    <property type="match status" value="1"/>
</dbReference>
<dbReference type="AlphaFoldDB" id="A0A7G9GGA1"/>
<keyword evidence="3" id="KW-0812">Transmembrane</keyword>
<gene>
    <name evidence="5" type="ORF">H9Q79_05985</name>
</gene>
<dbReference type="InterPro" id="IPR050695">
    <property type="entry name" value="N-acetylmuramoyl_amidase_3"/>
</dbReference>
<organism evidence="5 6">
    <name type="scientific">Wansuia hejianensis</name>
    <dbReference type="NCBI Taxonomy" id="2763667"/>
    <lineage>
        <taxon>Bacteria</taxon>
        <taxon>Bacillati</taxon>
        <taxon>Bacillota</taxon>
        <taxon>Clostridia</taxon>
        <taxon>Lachnospirales</taxon>
        <taxon>Lachnospiraceae</taxon>
        <taxon>Wansuia</taxon>
    </lineage>
</organism>
<evidence type="ECO:0000259" key="4">
    <source>
        <dbReference type="SMART" id="SM00646"/>
    </source>
</evidence>
<dbReference type="PANTHER" id="PTHR30404:SF0">
    <property type="entry name" value="N-ACETYLMURAMOYL-L-ALANINE AMIDASE AMIC"/>
    <property type="match status" value="1"/>
</dbReference>
<dbReference type="KEGG" id="whj:H9Q79_05985"/>
<evidence type="ECO:0000256" key="3">
    <source>
        <dbReference type="SAM" id="Phobius"/>
    </source>
</evidence>
<feature type="compositionally biased region" description="Low complexity" evidence="2">
    <location>
        <begin position="167"/>
        <end position="180"/>
    </location>
</feature>
<sequence>MKRPSRIKVNILLIFIAAIVVAVVVGGLWAYGRYRAEEEAKQKAREATVTPVVTATETPAPTPEVNIREELLSAAVGALDKNRITEFGNCLRYRDEQGNLASYDEKALADCVLYLRAHEELYEPFRGLLAAETTEIAEEGGNRYFVLAGKNLWEITGTPRTEEEIAPELATPTPTEAPVPNGQKIAIDPGHQAQGDSEQEPVGPGSDQTKAKVASGTHGDTSGLNEYELNLAVSLKLRDELAARGYEVYMIRETNEVNISNRERAEMAAASGADILVRIHANGSADTSVQGALTMAPSTGNPYVGSLALECQKLSQDIIDAFCASTGAASQGVYITDEMSGINWSTIPVTIVEMGYMTNPDEDLRMASGEYQDLMVQGIANGVDSYFAGQSNG</sequence>
<evidence type="ECO:0000313" key="5">
    <source>
        <dbReference type="EMBL" id="QNM09833.1"/>
    </source>
</evidence>
<dbReference type="GO" id="GO:0030288">
    <property type="term" value="C:outer membrane-bounded periplasmic space"/>
    <property type="evidence" value="ECO:0007669"/>
    <property type="project" value="TreeGrafter"/>
</dbReference>
<dbReference type="Pfam" id="PF01520">
    <property type="entry name" value="Amidase_3"/>
    <property type="match status" value="1"/>
</dbReference>
<dbReference type="GO" id="GO:0008745">
    <property type="term" value="F:N-acetylmuramoyl-L-alanine amidase activity"/>
    <property type="evidence" value="ECO:0007669"/>
    <property type="project" value="InterPro"/>
</dbReference>
<dbReference type="EMBL" id="CP060635">
    <property type="protein sequence ID" value="QNM09833.1"/>
    <property type="molecule type" value="Genomic_DNA"/>
</dbReference>
<feature type="domain" description="MurNAc-LAA" evidence="4">
    <location>
        <begin position="265"/>
        <end position="384"/>
    </location>
</feature>
<protein>
    <submittedName>
        <fullName evidence="5">N-acetylmuramoyl-L-alanine amidase</fullName>
    </submittedName>
</protein>
<evidence type="ECO:0000256" key="1">
    <source>
        <dbReference type="ARBA" id="ARBA00022801"/>
    </source>
</evidence>
<dbReference type="Proteomes" id="UP000515860">
    <property type="component" value="Chromosome"/>
</dbReference>
<keyword evidence="1" id="KW-0378">Hydrolase</keyword>
<evidence type="ECO:0000313" key="6">
    <source>
        <dbReference type="Proteomes" id="UP000515860"/>
    </source>
</evidence>
<dbReference type="PANTHER" id="PTHR30404">
    <property type="entry name" value="N-ACETYLMURAMOYL-L-ALANINE AMIDASE"/>
    <property type="match status" value="1"/>
</dbReference>
<feature type="transmembrane region" description="Helical" evidence="3">
    <location>
        <begin position="12"/>
        <end position="32"/>
    </location>
</feature>
<keyword evidence="3" id="KW-0472">Membrane</keyword>
<keyword evidence="3" id="KW-1133">Transmembrane helix</keyword>
<dbReference type="Gene3D" id="3.40.630.40">
    <property type="entry name" value="Zn-dependent exopeptidases"/>
    <property type="match status" value="1"/>
</dbReference>
<dbReference type="GO" id="GO:0009253">
    <property type="term" value="P:peptidoglycan catabolic process"/>
    <property type="evidence" value="ECO:0007669"/>
    <property type="project" value="InterPro"/>
</dbReference>
<dbReference type="SMART" id="SM00646">
    <property type="entry name" value="Ami_3"/>
    <property type="match status" value="1"/>
</dbReference>
<reference evidence="5 6" key="1">
    <citation type="submission" date="2020-08" db="EMBL/GenBank/DDBJ databases">
        <authorList>
            <person name="Liu C."/>
            <person name="Sun Q."/>
        </authorList>
    </citation>
    <scope>NUCLEOTIDE SEQUENCE [LARGE SCALE GENOMIC DNA]</scope>
    <source>
        <strain evidence="5 6">NSJ-29</strain>
    </source>
</reference>
<evidence type="ECO:0000256" key="2">
    <source>
        <dbReference type="SAM" id="MobiDB-lite"/>
    </source>
</evidence>
<feature type="region of interest" description="Disordered" evidence="2">
    <location>
        <begin position="159"/>
        <end position="223"/>
    </location>
</feature>
<proteinExistence type="predicted"/>
<dbReference type="InterPro" id="IPR002508">
    <property type="entry name" value="MurNAc-LAA_cat"/>
</dbReference>
<dbReference type="CDD" id="cd02696">
    <property type="entry name" value="MurNAc-LAA"/>
    <property type="match status" value="1"/>
</dbReference>